<dbReference type="EMBL" id="LILD01000001">
    <property type="protein sequence ID" value="KOO38614.1"/>
    <property type="molecule type" value="Genomic_DNA"/>
</dbReference>
<evidence type="ECO:0000259" key="5">
    <source>
        <dbReference type="Pfam" id="PF03446"/>
    </source>
</evidence>
<dbReference type="OMA" id="MGKKVWH"/>
<dbReference type="GeneID" id="87598147"/>
<proteinExistence type="inferred from homology"/>
<dbReference type="AlphaFoldDB" id="A0A0M0KIQ2"/>
<evidence type="ECO:0000256" key="3">
    <source>
        <dbReference type="ARBA" id="ARBA00023027"/>
    </source>
</evidence>
<evidence type="ECO:0000256" key="1">
    <source>
        <dbReference type="ARBA" id="ARBA00009080"/>
    </source>
</evidence>
<dbReference type="GO" id="GO:0051287">
    <property type="term" value="F:NAD binding"/>
    <property type="evidence" value="ECO:0007669"/>
    <property type="project" value="InterPro"/>
</dbReference>
<dbReference type="SUPFAM" id="SSF48179">
    <property type="entry name" value="6-phosphogluconate dehydrogenase C-terminal domain-like"/>
    <property type="match status" value="1"/>
</dbReference>
<evidence type="ECO:0000259" key="6">
    <source>
        <dbReference type="Pfam" id="PF14833"/>
    </source>
</evidence>
<dbReference type="PANTHER" id="PTHR43060:SF15">
    <property type="entry name" value="3-HYDROXYISOBUTYRATE DEHYDROGENASE-LIKE 1, MITOCHONDRIAL-RELATED"/>
    <property type="match status" value="1"/>
</dbReference>
<dbReference type="Pfam" id="PF14833">
    <property type="entry name" value="NAD_binding_11"/>
    <property type="match status" value="1"/>
</dbReference>
<keyword evidence="2" id="KW-0560">Oxidoreductase</keyword>
<comment type="similarity">
    <text evidence="1">Belongs to the HIBADH-related family.</text>
</comment>
<dbReference type="SUPFAM" id="SSF51735">
    <property type="entry name" value="NAD(P)-binding Rossmann-fold domains"/>
    <property type="match status" value="1"/>
</dbReference>
<evidence type="ECO:0000313" key="7">
    <source>
        <dbReference type="EMBL" id="KOO38614.1"/>
    </source>
</evidence>
<dbReference type="InterPro" id="IPR036291">
    <property type="entry name" value="NAD(P)-bd_dom_sf"/>
</dbReference>
<evidence type="ECO:0000256" key="4">
    <source>
        <dbReference type="PIRSR" id="PIRSR000103-1"/>
    </source>
</evidence>
<gene>
    <name evidence="7" type="ORF">AMD02_06885</name>
</gene>
<keyword evidence="3" id="KW-0520">NAD</keyword>
<dbReference type="Gene3D" id="3.40.50.720">
    <property type="entry name" value="NAD(P)-binding Rossmann-like Domain"/>
    <property type="match status" value="1"/>
</dbReference>
<accession>A0A0M0KIQ2</accession>
<reference evidence="7" key="1">
    <citation type="submission" date="2015-08" db="EMBL/GenBank/DDBJ databases">
        <title>Complete DNA Sequence of Pseudomonas syringae pv. actinidiae, the Causal Agent of Kiwifruit Canker Disease.</title>
        <authorList>
            <person name="Rikkerink E.H.A."/>
            <person name="Fineran P.C."/>
        </authorList>
    </citation>
    <scope>NUCLEOTIDE SEQUENCE</scope>
    <source>
        <strain evidence="7">DSM 13666</strain>
    </source>
</reference>
<dbReference type="GO" id="GO:0050661">
    <property type="term" value="F:NADP binding"/>
    <property type="evidence" value="ECO:0007669"/>
    <property type="project" value="InterPro"/>
</dbReference>
<comment type="caution">
    <text evidence="7">The sequence shown here is derived from an EMBL/GenBank/DDBJ whole genome shotgun (WGS) entry which is preliminary data.</text>
</comment>
<feature type="active site" evidence="4">
    <location>
        <position position="172"/>
    </location>
</feature>
<name>A0A0M0KIQ2_ALKHA</name>
<dbReference type="InterPro" id="IPR013328">
    <property type="entry name" value="6PGD_dom2"/>
</dbReference>
<organism evidence="7">
    <name type="scientific">Halalkalibacterium halodurans</name>
    <name type="common">Bacillus halodurans</name>
    <dbReference type="NCBI Taxonomy" id="86665"/>
    <lineage>
        <taxon>Bacteria</taxon>
        <taxon>Bacillati</taxon>
        <taxon>Bacillota</taxon>
        <taxon>Bacilli</taxon>
        <taxon>Bacillales</taxon>
        <taxon>Bacillaceae</taxon>
        <taxon>Halalkalibacterium (ex Joshi et al. 2022)</taxon>
    </lineage>
</organism>
<dbReference type="PANTHER" id="PTHR43060">
    <property type="entry name" value="3-HYDROXYISOBUTYRATE DEHYDROGENASE-LIKE 1, MITOCHONDRIAL-RELATED"/>
    <property type="match status" value="1"/>
</dbReference>
<dbReference type="PIRSF" id="PIRSF000103">
    <property type="entry name" value="HIBADH"/>
    <property type="match status" value="1"/>
</dbReference>
<dbReference type="InterPro" id="IPR015815">
    <property type="entry name" value="HIBADH-related"/>
</dbReference>
<dbReference type="InterPro" id="IPR006115">
    <property type="entry name" value="6PGDH_NADP-bd"/>
</dbReference>
<accession>A0A4Y7WZ99</accession>
<dbReference type="InterPro" id="IPR029154">
    <property type="entry name" value="HIBADH-like_NADP-bd"/>
</dbReference>
<sequence>MSQKVGFVGLGTMGLPMTKHLVDKGFETYVKSRSRGPIEEAIQYGAIEVESYKELMETADIVMTCLPLPETVIDVYEGEDGLIAGLSQGKILIDHSTVDRETNVRVAEQIKEKGGAFLDAPVSGGPMGAKAGTLTIMCGGEADSFERSKEVLGAYGDYIVHVGPIGSGTVVKLANNMVIGVHQAVLGECYLFVEKAGVDPAIAYEIIKRSAGFSKSMEWSVDAILDRAFDPRFSINLLHKDIGLALKLGEQLGIPLEMVEKGEERVRAAKEQYGHEDVSAIIRPLEEKLGLELRRKSSS</sequence>
<dbReference type="InterPro" id="IPR008927">
    <property type="entry name" value="6-PGluconate_DH-like_C_sf"/>
</dbReference>
<evidence type="ECO:0000256" key="2">
    <source>
        <dbReference type="ARBA" id="ARBA00023002"/>
    </source>
</evidence>
<protein>
    <submittedName>
        <fullName evidence="7">3-hydroxyisobutyrate dehydrogenase</fullName>
    </submittedName>
</protein>
<dbReference type="RefSeq" id="WP_010898785.1">
    <property type="nucleotide sequence ID" value="NZ_CP040441.1"/>
</dbReference>
<feature type="domain" description="3-hydroxyisobutyrate dehydrogenase-like NAD-binding" evidence="6">
    <location>
        <begin position="166"/>
        <end position="285"/>
    </location>
</feature>
<dbReference type="GO" id="GO:0016491">
    <property type="term" value="F:oxidoreductase activity"/>
    <property type="evidence" value="ECO:0007669"/>
    <property type="project" value="UniProtKB-KW"/>
</dbReference>
<dbReference type="Pfam" id="PF03446">
    <property type="entry name" value="NAD_binding_2"/>
    <property type="match status" value="1"/>
</dbReference>
<feature type="domain" description="6-phosphogluconate dehydrogenase NADP-binding" evidence="5">
    <location>
        <begin position="4"/>
        <end position="163"/>
    </location>
</feature>
<dbReference type="PATRIC" id="fig|136160.3.peg.1690"/>
<dbReference type="Gene3D" id="1.10.1040.10">
    <property type="entry name" value="N-(1-d-carboxylethyl)-l-norvaline Dehydrogenase, domain 2"/>
    <property type="match status" value="1"/>
</dbReference>